<proteinExistence type="predicted"/>
<dbReference type="Gene3D" id="3.30.460.10">
    <property type="entry name" value="Beta Polymerase, domain 2"/>
    <property type="match status" value="1"/>
</dbReference>
<dbReference type="InterPro" id="IPR043519">
    <property type="entry name" value="NT_sf"/>
</dbReference>
<feature type="domain" description="Polymerase nucleotidyl transferase" evidence="1">
    <location>
        <begin position="27"/>
        <end position="61"/>
    </location>
</feature>
<organism evidence="3 4">
    <name type="scientific">Polyangium mundeleinium</name>
    <dbReference type="NCBI Taxonomy" id="2995306"/>
    <lineage>
        <taxon>Bacteria</taxon>
        <taxon>Pseudomonadati</taxon>
        <taxon>Myxococcota</taxon>
        <taxon>Polyangia</taxon>
        <taxon>Polyangiales</taxon>
        <taxon>Polyangiaceae</taxon>
        <taxon>Polyangium</taxon>
    </lineage>
</organism>
<reference evidence="3 4" key="1">
    <citation type="submission" date="2022-11" db="EMBL/GenBank/DDBJ databases">
        <title>Minimal conservation of predation-associated metabolite biosynthetic gene clusters underscores biosynthetic potential of Myxococcota including descriptions for ten novel species: Archangium lansinium sp. nov., Myxococcus landrumus sp. nov., Nannocystis bai.</title>
        <authorList>
            <person name="Ahearne A."/>
            <person name="Stevens C."/>
            <person name="Dowd S."/>
        </authorList>
    </citation>
    <scope>NUCLEOTIDE SEQUENCE [LARGE SCALE GENOMIC DNA]</scope>
    <source>
        <strain evidence="3 4">RJM3</strain>
    </source>
</reference>
<dbReference type="InterPro" id="IPR025117">
    <property type="entry name" value="DUF4037"/>
</dbReference>
<dbReference type="Pfam" id="PF13228">
    <property type="entry name" value="DUF4037"/>
    <property type="match status" value="1"/>
</dbReference>
<dbReference type="Proteomes" id="UP001221411">
    <property type="component" value="Unassembled WGS sequence"/>
</dbReference>
<dbReference type="EMBL" id="JAQNDO010000001">
    <property type="protein sequence ID" value="MDC0744994.1"/>
    <property type="molecule type" value="Genomic_DNA"/>
</dbReference>
<protein>
    <submittedName>
        <fullName evidence="3">Nucleotidyltransferase domain-containing protein</fullName>
    </submittedName>
</protein>
<dbReference type="InterPro" id="IPR002934">
    <property type="entry name" value="Polymerase_NTP_transf_dom"/>
</dbReference>
<evidence type="ECO:0000259" key="2">
    <source>
        <dbReference type="Pfam" id="PF13228"/>
    </source>
</evidence>
<evidence type="ECO:0000313" key="4">
    <source>
        <dbReference type="Proteomes" id="UP001221411"/>
    </source>
</evidence>
<sequence>MLGPEIMTLPAEKQALLDTITARLSAVPGVVAVVLGGSYARGTARPDSDLDVAMYYAEASPFRIEDIRRVAADISIAGPPDVTDFYGWGPWVNGGAWIQTTAGKVDFIYRNLDQVRRTLDDAARGVTHHDFNQQPPFGFYSVIYLAETRACLPLHDPAGHITALKQQVEVYPPLLKEKLVLSNLWLAEFSLVHAAGYAERGDVYAVSGALGRTAAFLTQVLFALHETYFMTDKTAMAEITAGFHADSPRVPPGYVQHLARILARLGETPAELTASTHALRDLWASVVAQALDAGLGYRPAFKLV</sequence>
<name>A0ABT5ET45_9BACT</name>
<feature type="domain" description="DUF4037" evidence="2">
    <location>
        <begin position="153"/>
        <end position="229"/>
    </location>
</feature>
<comment type="caution">
    <text evidence="3">The sequence shown here is derived from an EMBL/GenBank/DDBJ whole genome shotgun (WGS) entry which is preliminary data.</text>
</comment>
<evidence type="ECO:0000313" key="3">
    <source>
        <dbReference type="EMBL" id="MDC0744994.1"/>
    </source>
</evidence>
<dbReference type="SUPFAM" id="SSF81301">
    <property type="entry name" value="Nucleotidyltransferase"/>
    <property type="match status" value="1"/>
</dbReference>
<dbReference type="RefSeq" id="WP_271922081.1">
    <property type="nucleotide sequence ID" value="NZ_JAQNDO010000001.1"/>
</dbReference>
<keyword evidence="4" id="KW-1185">Reference proteome</keyword>
<evidence type="ECO:0000259" key="1">
    <source>
        <dbReference type="Pfam" id="PF01909"/>
    </source>
</evidence>
<dbReference type="Pfam" id="PF01909">
    <property type="entry name" value="NTP_transf_2"/>
    <property type="match status" value="1"/>
</dbReference>
<dbReference type="CDD" id="cd05403">
    <property type="entry name" value="NT_KNTase_like"/>
    <property type="match status" value="1"/>
</dbReference>
<accession>A0ABT5ET45</accession>
<gene>
    <name evidence="3" type="ORF">POL67_26920</name>
</gene>